<reference evidence="3 4" key="2">
    <citation type="journal article" date="2015" name="MBio">
        <title>Genome-Resolved Metagenomic Analysis Reveals Roles for Candidate Phyla and Other Microbial Community Members in Biogeochemical Transformations in Oil Reservoirs.</title>
        <authorList>
            <person name="Hu P."/>
            <person name="Tom L."/>
            <person name="Singh A."/>
            <person name="Thomas B.C."/>
            <person name="Baker B.J."/>
            <person name="Piceno Y.M."/>
            <person name="Andersen G.L."/>
            <person name="Banfield J.F."/>
        </authorList>
    </citation>
    <scope>NUCLEOTIDE SEQUENCE [LARGE SCALE GENOMIC DNA]</scope>
    <source>
        <strain evidence="1">57_489</strain>
    </source>
</reference>
<evidence type="ECO:0000313" key="1">
    <source>
        <dbReference type="EMBL" id="KUK44857.1"/>
    </source>
</evidence>
<gene>
    <name evidence="1" type="ORF">XD72_0756</name>
    <name evidence="2" type="ORF">XE07_1151</name>
</gene>
<dbReference type="PATRIC" id="fig|301375.6.peg.37"/>
<organism evidence="2 3">
    <name type="scientific">Methanothrix harundinacea</name>
    <dbReference type="NCBI Taxonomy" id="301375"/>
    <lineage>
        <taxon>Archaea</taxon>
        <taxon>Methanobacteriati</taxon>
        <taxon>Methanobacteriota</taxon>
        <taxon>Stenosarchaea group</taxon>
        <taxon>Methanomicrobia</taxon>
        <taxon>Methanotrichales</taxon>
        <taxon>Methanotrichaceae</taxon>
        <taxon>Methanothrix</taxon>
    </lineage>
</organism>
<name>A0A101IJR9_9EURY</name>
<evidence type="ECO:0000313" key="2">
    <source>
        <dbReference type="EMBL" id="KUK96393.1"/>
    </source>
</evidence>
<comment type="caution">
    <text evidence="2">The sequence shown here is derived from an EMBL/GenBank/DDBJ whole genome shotgun (WGS) entry which is preliminary data.</text>
</comment>
<protein>
    <submittedName>
        <fullName evidence="2">Uncharacterized protein</fullName>
    </submittedName>
</protein>
<reference evidence="2" key="1">
    <citation type="journal article" date="2015" name="MBio">
        <title>Genome-resolved metagenomic analysis reveals roles for candidate phyla and other microbial community members in biogeochemical transformations in oil reservoirs.</title>
        <authorList>
            <person name="Hu P."/>
            <person name="Tom L."/>
            <person name="Singh A."/>
            <person name="Thomas B.C."/>
            <person name="Baker B.J."/>
            <person name="Piceno Y.M."/>
            <person name="Andersen G.L."/>
            <person name="Banfield J.F."/>
        </authorList>
    </citation>
    <scope>NUCLEOTIDE SEQUENCE [LARGE SCALE GENOMIC DNA]</scope>
    <source>
        <strain evidence="2">56_747</strain>
    </source>
</reference>
<evidence type="ECO:0000313" key="3">
    <source>
        <dbReference type="Proteomes" id="UP000053961"/>
    </source>
</evidence>
<dbReference type="EMBL" id="LGFT01000013">
    <property type="protein sequence ID" value="KUK44857.1"/>
    <property type="molecule type" value="Genomic_DNA"/>
</dbReference>
<accession>A0A101IJR9</accession>
<sequence length="91" mass="10132">MAEFLGMVENGEFRILEPREHCCTVRLTKLIKPSLPDSAANEKHQIDLSEDEGMAIMVEGALGKEELWVYEAKVTDRAGPILSATVRKIFG</sequence>
<evidence type="ECO:0000313" key="4">
    <source>
        <dbReference type="Proteomes" id="UP000057043"/>
    </source>
</evidence>
<proteinExistence type="predicted"/>
<dbReference type="Proteomes" id="UP000057043">
    <property type="component" value="Unassembled WGS sequence"/>
</dbReference>
<dbReference type="AlphaFoldDB" id="A0A101IJR9"/>
<dbReference type="EMBL" id="LGHB01000014">
    <property type="protein sequence ID" value="KUK96393.1"/>
    <property type="molecule type" value="Genomic_DNA"/>
</dbReference>
<dbReference type="Proteomes" id="UP000053961">
    <property type="component" value="Unassembled WGS sequence"/>
</dbReference>